<dbReference type="EMBL" id="VZDO01000001">
    <property type="protein sequence ID" value="KAB0682568.1"/>
    <property type="molecule type" value="Genomic_DNA"/>
</dbReference>
<reference evidence="10 11" key="1">
    <citation type="submission" date="2019-09" db="EMBL/GenBank/DDBJ databases">
        <title>YIM 132180 draft genome.</title>
        <authorList>
            <person name="Zhang K."/>
        </authorList>
    </citation>
    <scope>NUCLEOTIDE SEQUENCE [LARGE SCALE GENOMIC DNA]</scope>
    <source>
        <strain evidence="10 11">YIM 132180</strain>
    </source>
</reference>
<dbReference type="PANTHER" id="PTHR43281">
    <property type="entry name" value="FARNESYL DIPHOSPHATE SYNTHASE"/>
    <property type="match status" value="1"/>
</dbReference>
<comment type="cofactor">
    <cofactor evidence="1">
        <name>Mg(2+)</name>
        <dbReference type="ChEBI" id="CHEBI:18420"/>
    </cofactor>
</comment>
<evidence type="ECO:0000256" key="5">
    <source>
        <dbReference type="ARBA" id="ARBA00022842"/>
    </source>
</evidence>
<evidence type="ECO:0000256" key="1">
    <source>
        <dbReference type="ARBA" id="ARBA00001946"/>
    </source>
</evidence>
<dbReference type="SFLD" id="SFLDS00005">
    <property type="entry name" value="Isoprenoid_Synthase_Type_I"/>
    <property type="match status" value="1"/>
</dbReference>
<accession>A0A7V7U1R5</accession>
<keyword evidence="4" id="KW-0479">Metal-binding</keyword>
<comment type="similarity">
    <text evidence="2 8">Belongs to the FPP/GGPP synthase family.</text>
</comment>
<dbReference type="InterPro" id="IPR008949">
    <property type="entry name" value="Isoprenoid_synthase_dom_sf"/>
</dbReference>
<evidence type="ECO:0000313" key="10">
    <source>
        <dbReference type="EMBL" id="KAB0682568.1"/>
    </source>
</evidence>
<comment type="caution">
    <text evidence="10">The sequence shown here is derived from an EMBL/GenBank/DDBJ whole genome shotgun (WGS) entry which is preliminary data.</text>
</comment>
<keyword evidence="11" id="KW-1185">Reference proteome</keyword>
<evidence type="ECO:0000256" key="2">
    <source>
        <dbReference type="ARBA" id="ARBA00006706"/>
    </source>
</evidence>
<dbReference type="FunFam" id="1.10.600.10:FF:000001">
    <property type="entry name" value="Geranylgeranyl diphosphate synthase"/>
    <property type="match status" value="1"/>
</dbReference>
<proteinExistence type="inferred from homology"/>
<dbReference type="PANTHER" id="PTHR43281:SF1">
    <property type="entry name" value="FARNESYL DIPHOSPHATE SYNTHASE"/>
    <property type="match status" value="1"/>
</dbReference>
<dbReference type="SUPFAM" id="SSF48576">
    <property type="entry name" value="Terpenoid synthases"/>
    <property type="match status" value="1"/>
</dbReference>
<dbReference type="GO" id="GO:0046872">
    <property type="term" value="F:metal ion binding"/>
    <property type="evidence" value="ECO:0007669"/>
    <property type="project" value="UniProtKB-KW"/>
</dbReference>
<dbReference type="Pfam" id="PF00348">
    <property type="entry name" value="polyprenyl_synt"/>
    <property type="match status" value="1"/>
</dbReference>
<dbReference type="PROSITE" id="PS00444">
    <property type="entry name" value="POLYPRENYL_SYNTHASE_2"/>
    <property type="match status" value="1"/>
</dbReference>
<evidence type="ECO:0000256" key="8">
    <source>
        <dbReference type="RuleBase" id="RU004466"/>
    </source>
</evidence>
<dbReference type="Proteomes" id="UP000432089">
    <property type="component" value="Unassembled WGS sequence"/>
</dbReference>
<feature type="region of interest" description="Disordered" evidence="9">
    <location>
        <begin position="297"/>
        <end position="319"/>
    </location>
</feature>
<evidence type="ECO:0000256" key="6">
    <source>
        <dbReference type="ARBA" id="ARBA00023229"/>
    </source>
</evidence>
<evidence type="ECO:0000256" key="4">
    <source>
        <dbReference type="ARBA" id="ARBA00022723"/>
    </source>
</evidence>
<protein>
    <recommendedName>
        <fullName evidence="7">Probable farnesyl diphosphate synthase</fullName>
    </recommendedName>
</protein>
<dbReference type="GO" id="GO:0016114">
    <property type="term" value="P:terpenoid biosynthetic process"/>
    <property type="evidence" value="ECO:0007669"/>
    <property type="project" value="UniProtKB-ARBA"/>
</dbReference>
<sequence length="319" mass="33062">MTSDPKAGFEAALRRIDERLEALLPPTLASHAPLGDALRESVLAPGKRLRPLMTLLAAEDLGGSAAAALDAGCAVEMVHAASLVLDDLPCMDDATLRRGQPALHVRHGEDVAVLVAIGSLAGAYQLIAGIDGLSAEARVEAVAILSAAVGVRGLVGGQFEDLRGGRHRRAVAEIAAANGLKTGSLFSAAVEIGGVVAGASGGVRAELRGFAEELGHAFQLVDDLLDRAPSSSALGKDVGQDRNKSTIVSMMGPAAARRRIERHVSRAEASLTRVFGPSSRMHGLLALVFEHAMRQGQGEGRPHRVDGFAAEAPQEIGAR</sequence>
<dbReference type="InterPro" id="IPR000092">
    <property type="entry name" value="Polyprenyl_synt"/>
</dbReference>
<keyword evidence="5" id="KW-0460">Magnesium</keyword>
<dbReference type="GO" id="GO:0004659">
    <property type="term" value="F:prenyltransferase activity"/>
    <property type="evidence" value="ECO:0007669"/>
    <property type="project" value="InterPro"/>
</dbReference>
<evidence type="ECO:0000256" key="7">
    <source>
        <dbReference type="ARBA" id="ARBA00069024"/>
    </source>
</evidence>
<keyword evidence="3 8" id="KW-0808">Transferase</keyword>
<dbReference type="RefSeq" id="WP_150967540.1">
    <property type="nucleotide sequence ID" value="NZ_VZDO01000001.1"/>
</dbReference>
<evidence type="ECO:0000256" key="9">
    <source>
        <dbReference type="SAM" id="MobiDB-lite"/>
    </source>
</evidence>
<name>A0A7V7U1R5_9HYPH</name>
<evidence type="ECO:0000256" key="3">
    <source>
        <dbReference type="ARBA" id="ARBA00022679"/>
    </source>
</evidence>
<dbReference type="PROSITE" id="PS00723">
    <property type="entry name" value="POLYPRENYL_SYNTHASE_1"/>
    <property type="match status" value="1"/>
</dbReference>
<dbReference type="Gene3D" id="1.10.600.10">
    <property type="entry name" value="Farnesyl Diphosphate Synthase"/>
    <property type="match status" value="1"/>
</dbReference>
<gene>
    <name evidence="10" type="ORF">F6X38_00290</name>
</gene>
<evidence type="ECO:0000313" key="11">
    <source>
        <dbReference type="Proteomes" id="UP000432089"/>
    </source>
</evidence>
<dbReference type="AlphaFoldDB" id="A0A7V7U1R5"/>
<keyword evidence="6" id="KW-0414">Isoprene biosynthesis</keyword>
<organism evidence="10 11">
    <name type="scientific">Plantimonas leprariae</name>
    <dbReference type="NCBI Taxonomy" id="2615207"/>
    <lineage>
        <taxon>Bacteria</taxon>
        <taxon>Pseudomonadati</taxon>
        <taxon>Pseudomonadota</taxon>
        <taxon>Alphaproteobacteria</taxon>
        <taxon>Hyphomicrobiales</taxon>
        <taxon>Aurantimonadaceae</taxon>
        <taxon>Plantimonas</taxon>
    </lineage>
</organism>
<dbReference type="InterPro" id="IPR033749">
    <property type="entry name" value="Polyprenyl_synt_CS"/>
</dbReference>